<evidence type="ECO:0000259" key="1">
    <source>
        <dbReference type="Pfam" id="PF13612"/>
    </source>
</evidence>
<feature type="domain" description="Transposase DDE" evidence="1">
    <location>
        <begin position="18"/>
        <end position="55"/>
    </location>
</feature>
<evidence type="ECO:0000313" key="3">
    <source>
        <dbReference type="Proteomes" id="UP000219020"/>
    </source>
</evidence>
<name>A0A2A5T371_9GAMM</name>
<organism evidence="2 3">
    <name type="scientific">Candidatus Enterovibrio escicola</name>
    <dbReference type="NCBI Taxonomy" id="1927127"/>
    <lineage>
        <taxon>Bacteria</taxon>
        <taxon>Pseudomonadati</taxon>
        <taxon>Pseudomonadota</taxon>
        <taxon>Gammaproteobacteria</taxon>
        <taxon>Vibrionales</taxon>
        <taxon>Vibrionaceae</taxon>
        <taxon>Enterovibrio</taxon>
    </lineage>
</organism>
<evidence type="ECO:0000313" key="2">
    <source>
        <dbReference type="EMBL" id="PCS22607.1"/>
    </source>
</evidence>
<dbReference type="AlphaFoldDB" id="A0A2A5T371"/>
<reference evidence="3" key="1">
    <citation type="submission" date="2017-04" db="EMBL/GenBank/DDBJ databases">
        <title>Genome evolution of the luminous symbionts of deep sea anglerfish.</title>
        <authorList>
            <person name="Hendry T.A."/>
        </authorList>
    </citation>
    <scope>NUCLEOTIDE SEQUENCE [LARGE SCALE GENOMIC DNA]</scope>
</reference>
<dbReference type="Pfam" id="PF13612">
    <property type="entry name" value="DDE_Tnp_1_3"/>
    <property type="match status" value="1"/>
</dbReference>
<keyword evidence="3" id="KW-1185">Reference proteome</keyword>
<comment type="caution">
    <text evidence="2">The sequence shown here is derived from an EMBL/GenBank/DDBJ whole genome shotgun (WGS) entry which is preliminary data.</text>
</comment>
<accession>A0A2A5T371</accession>
<sequence>MKGVLVPIYSYLIHRQESPTGIAFFHSSKLQVCHNLHILRHQVFKCTAKLGKRTMANVDDKKPVSEMADELWDVYTETKVIFLLHWSGNSQTRE</sequence>
<gene>
    <name evidence="2" type="ORF">BTN49_1833</name>
</gene>
<proteinExistence type="predicted"/>
<dbReference type="EMBL" id="NBYY01000016">
    <property type="protein sequence ID" value="PCS22607.1"/>
    <property type="molecule type" value="Genomic_DNA"/>
</dbReference>
<dbReference type="Proteomes" id="UP000219020">
    <property type="component" value="Unassembled WGS sequence"/>
</dbReference>
<dbReference type="InterPro" id="IPR025668">
    <property type="entry name" value="Tnp_DDE_dom"/>
</dbReference>
<protein>
    <submittedName>
        <fullName evidence="2">Mobile element protein</fullName>
    </submittedName>
</protein>